<sequence>MTRDDFRFFHPLRVRWAEVDMQKIVFNAHYLMYFDTAVADYWRALALPYEEAMHQLQGDLYVKKATVEFHASARMDDRLDVALRCSRIGTSSMLFQGAIFRAEQLLITCELVYVFADPASQTSRPVPAVLREIVTGYEAGGDVATVRTGNWADLGRDAAALRTRVFVQEQRIPAELEWDEADATALHAVATNRLGQPLATGRLLQAAPGVAKIGRMAVHEVVRGAGLGRRVLHALADAAAARGDRQLVLHAQRTAEGFYRRLGFKPQGEPFEEAGIPHIEMAAALPLARD</sequence>
<feature type="domain" description="N-acetyltransferase" evidence="3">
    <location>
        <begin position="144"/>
        <end position="286"/>
    </location>
</feature>
<keyword evidence="5" id="KW-1185">Reference proteome</keyword>
<dbReference type="GO" id="GO:0047617">
    <property type="term" value="F:fatty acyl-CoA hydrolase activity"/>
    <property type="evidence" value="ECO:0007669"/>
    <property type="project" value="TreeGrafter"/>
</dbReference>
<dbReference type="GO" id="GO:0016747">
    <property type="term" value="F:acyltransferase activity, transferring groups other than amino-acyl groups"/>
    <property type="evidence" value="ECO:0007669"/>
    <property type="project" value="InterPro"/>
</dbReference>
<comment type="caution">
    <text evidence="4">The sequence shown here is derived from an EMBL/GenBank/DDBJ whole genome shotgun (WGS) entry which is preliminary data.</text>
</comment>
<dbReference type="Pfam" id="PF13279">
    <property type="entry name" value="4HBT_2"/>
    <property type="match status" value="1"/>
</dbReference>
<dbReference type="InterPro" id="IPR006684">
    <property type="entry name" value="YbgC/YbaW"/>
</dbReference>
<evidence type="ECO:0000256" key="2">
    <source>
        <dbReference type="ARBA" id="ARBA00022801"/>
    </source>
</evidence>
<protein>
    <submittedName>
        <fullName evidence="4">YbgC/FadM family acyl-CoA thioesterase</fullName>
        <ecNumber evidence="4">3.1.2.-</ecNumber>
    </submittedName>
</protein>
<dbReference type="NCBIfam" id="TIGR00051">
    <property type="entry name" value="YbgC/FadM family acyl-CoA thioesterase"/>
    <property type="match status" value="1"/>
</dbReference>
<keyword evidence="2 4" id="KW-0378">Hydrolase</keyword>
<dbReference type="PANTHER" id="PTHR31793">
    <property type="entry name" value="4-HYDROXYBENZOYL-COA THIOESTERASE FAMILY MEMBER"/>
    <property type="match status" value="1"/>
</dbReference>
<dbReference type="CDD" id="cd00586">
    <property type="entry name" value="4HBT"/>
    <property type="match status" value="1"/>
</dbReference>
<dbReference type="InterPro" id="IPR050563">
    <property type="entry name" value="4-hydroxybenzoyl-CoA_TE"/>
</dbReference>
<gene>
    <name evidence="4" type="ORF">GON04_14900</name>
</gene>
<dbReference type="EMBL" id="WSEL01000009">
    <property type="protein sequence ID" value="MVQ30747.1"/>
    <property type="molecule type" value="Genomic_DNA"/>
</dbReference>
<comment type="similarity">
    <text evidence="1">Belongs to the 4-hydroxybenzoyl-CoA thioesterase family.</text>
</comment>
<dbReference type="InterPro" id="IPR029069">
    <property type="entry name" value="HotDog_dom_sf"/>
</dbReference>
<dbReference type="EC" id="3.1.2.-" evidence="4"/>
<dbReference type="Gene3D" id="3.40.630.30">
    <property type="match status" value="1"/>
</dbReference>
<dbReference type="InterPro" id="IPR016181">
    <property type="entry name" value="Acyl_CoA_acyltransferase"/>
</dbReference>
<reference evidence="4 5" key="1">
    <citation type="submission" date="2019-12" db="EMBL/GenBank/DDBJ databases">
        <authorList>
            <person name="Huq M.A."/>
        </authorList>
    </citation>
    <scope>NUCLEOTIDE SEQUENCE [LARGE SCALE GENOMIC DNA]</scope>
    <source>
        <strain evidence="4 5">MAH-25</strain>
    </source>
</reference>
<evidence type="ECO:0000313" key="4">
    <source>
        <dbReference type="EMBL" id="MVQ30747.1"/>
    </source>
</evidence>
<dbReference type="SUPFAM" id="SSF55729">
    <property type="entry name" value="Acyl-CoA N-acyltransferases (Nat)"/>
    <property type="match status" value="1"/>
</dbReference>
<dbReference type="PROSITE" id="PS51186">
    <property type="entry name" value="GNAT"/>
    <property type="match status" value="1"/>
</dbReference>
<dbReference type="AlphaFoldDB" id="A0A6N8IV93"/>
<dbReference type="RefSeq" id="WP_157398870.1">
    <property type="nucleotide sequence ID" value="NZ_WSEL01000009.1"/>
</dbReference>
<name>A0A6N8IV93_9BURK</name>
<accession>A0A6N8IV93</accession>
<dbReference type="Proteomes" id="UP000469385">
    <property type="component" value="Unassembled WGS sequence"/>
</dbReference>
<proteinExistence type="inferred from homology"/>
<evidence type="ECO:0000259" key="3">
    <source>
        <dbReference type="PROSITE" id="PS51186"/>
    </source>
</evidence>
<evidence type="ECO:0000256" key="1">
    <source>
        <dbReference type="ARBA" id="ARBA00005953"/>
    </source>
</evidence>
<dbReference type="SUPFAM" id="SSF54637">
    <property type="entry name" value="Thioesterase/thiol ester dehydrase-isomerase"/>
    <property type="match status" value="1"/>
</dbReference>
<dbReference type="Gene3D" id="3.10.129.10">
    <property type="entry name" value="Hotdog Thioesterase"/>
    <property type="match status" value="1"/>
</dbReference>
<organism evidence="4 5">
    <name type="scientific">Ramlibacter pinisoli</name>
    <dbReference type="NCBI Taxonomy" id="2682844"/>
    <lineage>
        <taxon>Bacteria</taxon>
        <taxon>Pseudomonadati</taxon>
        <taxon>Pseudomonadota</taxon>
        <taxon>Betaproteobacteria</taxon>
        <taxon>Burkholderiales</taxon>
        <taxon>Comamonadaceae</taxon>
        <taxon>Ramlibacter</taxon>
    </lineage>
</organism>
<dbReference type="PANTHER" id="PTHR31793:SF27">
    <property type="entry name" value="NOVEL THIOESTERASE SUPERFAMILY DOMAIN AND SAPOSIN A-TYPE DOMAIN CONTAINING PROTEIN (0610012H03RIK)"/>
    <property type="match status" value="1"/>
</dbReference>
<dbReference type="InterPro" id="IPR000182">
    <property type="entry name" value="GNAT_dom"/>
</dbReference>
<evidence type="ECO:0000313" key="5">
    <source>
        <dbReference type="Proteomes" id="UP000469385"/>
    </source>
</evidence>
<dbReference type="Pfam" id="PF13673">
    <property type="entry name" value="Acetyltransf_10"/>
    <property type="match status" value="1"/>
</dbReference>